<organism evidence="1 2">
    <name type="scientific">Streptomyces griseofuscus</name>
    <dbReference type="NCBI Taxonomy" id="146922"/>
    <lineage>
        <taxon>Bacteria</taxon>
        <taxon>Bacillati</taxon>
        <taxon>Actinomycetota</taxon>
        <taxon>Actinomycetes</taxon>
        <taxon>Kitasatosporales</taxon>
        <taxon>Streptomycetaceae</taxon>
        <taxon>Streptomyces</taxon>
    </lineage>
</organism>
<evidence type="ECO:0000313" key="1">
    <source>
        <dbReference type="EMBL" id="RRQ81570.1"/>
    </source>
</evidence>
<sequence length="343" mass="35391">MPVDPWAIDGLNFSGLEARNADSAFVMSNGSALGSVSGVRPGDPGLTVTLSGTTINCSAGVATVAYSGQGVYRVAFPASTSPGSYTAAHATLNRIDLVYLRVWDNSVDASGLAKGDIVYLAGTPSSTPVAPTPSGTQIYMPLATITVLSVSNGSTASVSTSVRPVTVAPGGIWPSSTAPSSPYTGQAYHNGTDLLIWNGSSWDTYFKVPAAWTSYTPSWTGSTTNPALGNGTLVGRYQKIGRQVAFHINLVAGSTTTYGSGNYNFTLPFPVANVGASYIGTAHLLGTDRWAGHTVLSPGASAFVPFFSQSATNTRLSGQTPTSPETFANGSQLRMTGVYESST</sequence>
<gene>
    <name evidence="1" type="ORF">CQW44_30690</name>
</gene>
<protein>
    <submittedName>
        <fullName evidence="1">Uncharacterized protein</fullName>
    </submittedName>
</protein>
<accession>A0A426RZ73</accession>
<name>A0A426RZ73_9ACTN</name>
<proteinExistence type="predicted"/>
<dbReference type="Proteomes" id="UP000276379">
    <property type="component" value="Unassembled WGS sequence"/>
</dbReference>
<dbReference type="AlphaFoldDB" id="A0A426RZ73"/>
<reference evidence="1 2" key="1">
    <citation type="submission" date="2017-10" db="EMBL/GenBank/DDBJ databases">
        <title>Draft genome of actinobacteria isolated from guarana (Paullinia cupana (Mart.) Ducke.</title>
        <authorList>
            <person name="Siqueira K.A."/>
            <person name="Liotti R.G."/>
            <person name="Mendes T.A."/>
            <person name="Soares M.A."/>
        </authorList>
    </citation>
    <scope>NUCLEOTIDE SEQUENCE [LARGE SCALE GENOMIC DNA]</scope>
    <source>
        <strain evidence="1 2">199</strain>
    </source>
</reference>
<evidence type="ECO:0000313" key="2">
    <source>
        <dbReference type="Proteomes" id="UP000276379"/>
    </source>
</evidence>
<dbReference type="RefSeq" id="WP_125214736.1">
    <property type="nucleotide sequence ID" value="NZ_PDES01000015.1"/>
</dbReference>
<dbReference type="EMBL" id="PDES01000015">
    <property type="protein sequence ID" value="RRQ81570.1"/>
    <property type="molecule type" value="Genomic_DNA"/>
</dbReference>
<comment type="caution">
    <text evidence="1">The sequence shown here is derived from an EMBL/GenBank/DDBJ whole genome shotgun (WGS) entry which is preliminary data.</text>
</comment>
<keyword evidence="2" id="KW-1185">Reference proteome</keyword>